<evidence type="ECO:0000313" key="1">
    <source>
        <dbReference type="EMBL" id="CAH2247411.1"/>
    </source>
</evidence>
<accession>A0AAD1RBC4</accession>
<proteinExistence type="predicted"/>
<dbReference type="Proteomes" id="UP001295444">
    <property type="component" value="Chromosome 02"/>
</dbReference>
<evidence type="ECO:0000313" key="2">
    <source>
        <dbReference type="Proteomes" id="UP001295444"/>
    </source>
</evidence>
<sequence>MLMYNTVDLTPENYLLHLTPLPLATYKKTITPYLINAARSLIPAFWKKTATPSMTDWIMRIEDMRTIEELILIARGQTQRYQKIWLHWLQWLTNRQP</sequence>
<keyword evidence="2" id="KW-1185">Reference proteome</keyword>
<organism evidence="1 2">
    <name type="scientific">Pelobates cultripes</name>
    <name type="common">Western spadefoot toad</name>
    <dbReference type="NCBI Taxonomy" id="61616"/>
    <lineage>
        <taxon>Eukaryota</taxon>
        <taxon>Metazoa</taxon>
        <taxon>Chordata</taxon>
        <taxon>Craniata</taxon>
        <taxon>Vertebrata</taxon>
        <taxon>Euteleostomi</taxon>
        <taxon>Amphibia</taxon>
        <taxon>Batrachia</taxon>
        <taxon>Anura</taxon>
        <taxon>Pelobatoidea</taxon>
        <taxon>Pelobatidae</taxon>
        <taxon>Pelobates</taxon>
    </lineage>
</organism>
<dbReference type="EMBL" id="OW240913">
    <property type="protein sequence ID" value="CAH2247411.1"/>
    <property type="molecule type" value="Genomic_DNA"/>
</dbReference>
<protein>
    <submittedName>
        <fullName evidence="1">Uncharacterized protein</fullName>
    </submittedName>
</protein>
<name>A0AAD1RBC4_PELCU</name>
<dbReference type="AlphaFoldDB" id="A0AAD1RBC4"/>
<reference evidence="1" key="1">
    <citation type="submission" date="2022-03" db="EMBL/GenBank/DDBJ databases">
        <authorList>
            <person name="Alioto T."/>
            <person name="Alioto T."/>
            <person name="Gomez Garrido J."/>
        </authorList>
    </citation>
    <scope>NUCLEOTIDE SEQUENCE</scope>
</reference>
<gene>
    <name evidence="1" type="ORF">PECUL_23A019244</name>
</gene>